<dbReference type="Pfam" id="PF03109">
    <property type="entry name" value="ABC1"/>
    <property type="match status" value="1"/>
</dbReference>
<dbReference type="InterPro" id="IPR004147">
    <property type="entry name" value="ABC1_dom"/>
</dbReference>
<dbReference type="Gene3D" id="1.10.510.10">
    <property type="entry name" value="Transferase(Phosphotransferase) domain 1"/>
    <property type="match status" value="1"/>
</dbReference>
<evidence type="ECO:0000259" key="1">
    <source>
        <dbReference type="PROSITE" id="PS50011"/>
    </source>
</evidence>
<proteinExistence type="predicted"/>
<keyword evidence="3" id="KW-1185">Reference proteome</keyword>
<protein>
    <submittedName>
        <fullName evidence="2">Phosphotransferase</fullName>
    </submittedName>
</protein>
<dbReference type="PROSITE" id="PS50011">
    <property type="entry name" value="PROTEIN_KINASE_DOM"/>
    <property type="match status" value="1"/>
</dbReference>
<dbReference type="SUPFAM" id="SSF56112">
    <property type="entry name" value="Protein kinase-like (PK-like)"/>
    <property type="match status" value="1"/>
</dbReference>
<dbReference type="Proteomes" id="UP000602198">
    <property type="component" value="Unassembled WGS sequence"/>
</dbReference>
<name>A0ABS1MHD9_9NOCA</name>
<comment type="caution">
    <text evidence="2">The sequence shown here is derived from an EMBL/GenBank/DDBJ whole genome shotgun (WGS) entry which is preliminary data.</text>
</comment>
<gene>
    <name evidence="2" type="ORF">JK358_34120</name>
</gene>
<reference evidence="2 3" key="1">
    <citation type="submission" date="2021-01" db="EMBL/GenBank/DDBJ databases">
        <title>WGS of actinomycetes isolated from Thailand.</title>
        <authorList>
            <person name="Thawai C."/>
        </authorList>
    </citation>
    <scope>NUCLEOTIDE SEQUENCE [LARGE SCALE GENOMIC DNA]</scope>
    <source>
        <strain evidence="2 3">LPG 2</strain>
    </source>
</reference>
<organism evidence="2 3">
    <name type="scientific">Nocardia acididurans</name>
    <dbReference type="NCBI Taxonomy" id="2802282"/>
    <lineage>
        <taxon>Bacteria</taxon>
        <taxon>Bacillati</taxon>
        <taxon>Actinomycetota</taxon>
        <taxon>Actinomycetes</taxon>
        <taxon>Mycobacteriales</taxon>
        <taxon>Nocardiaceae</taxon>
        <taxon>Nocardia</taxon>
    </lineage>
</organism>
<evidence type="ECO:0000313" key="2">
    <source>
        <dbReference type="EMBL" id="MBL1079455.1"/>
    </source>
</evidence>
<sequence>MDLAEGRRWSKALNSGAGLRDSWAEALFRFSFCFGNRARRGLFHGDPHPGNYLLHDDGTVSILDFGYIKRYTTARHRAGGE</sequence>
<dbReference type="EMBL" id="JAERRJ010000016">
    <property type="protein sequence ID" value="MBL1079455.1"/>
    <property type="molecule type" value="Genomic_DNA"/>
</dbReference>
<evidence type="ECO:0000313" key="3">
    <source>
        <dbReference type="Proteomes" id="UP000602198"/>
    </source>
</evidence>
<feature type="domain" description="Protein kinase" evidence="1">
    <location>
        <begin position="1"/>
        <end position="81"/>
    </location>
</feature>
<dbReference type="InterPro" id="IPR011009">
    <property type="entry name" value="Kinase-like_dom_sf"/>
</dbReference>
<accession>A0ABS1MHD9</accession>
<dbReference type="InterPro" id="IPR000719">
    <property type="entry name" value="Prot_kinase_dom"/>
</dbReference>